<dbReference type="SMART" id="SM00530">
    <property type="entry name" value="HTH_XRE"/>
    <property type="match status" value="1"/>
</dbReference>
<dbReference type="GO" id="GO:0003677">
    <property type="term" value="F:DNA binding"/>
    <property type="evidence" value="ECO:0007669"/>
    <property type="project" value="InterPro"/>
</dbReference>
<dbReference type="EMBL" id="JAAGRQ010000047">
    <property type="protein sequence ID" value="NDY57438.1"/>
    <property type="molecule type" value="Genomic_DNA"/>
</dbReference>
<dbReference type="InterPro" id="IPR010982">
    <property type="entry name" value="Lambda_DNA-bd_dom_sf"/>
</dbReference>
<evidence type="ECO:0000313" key="3">
    <source>
        <dbReference type="Proteomes" id="UP000469724"/>
    </source>
</evidence>
<proteinExistence type="predicted"/>
<sequence>MKGRKVKAWLVLRGTKISDVARAVGVDHSLVSHFLAGRRRADVVRNYLEQIGCPVEYLGKRKEAA</sequence>
<dbReference type="AlphaFoldDB" id="A0A7K3NMP1"/>
<feature type="domain" description="HTH cro/C1-type" evidence="1">
    <location>
        <begin position="5"/>
        <end position="58"/>
    </location>
</feature>
<dbReference type="Proteomes" id="UP000469724">
    <property type="component" value="Unassembled WGS sequence"/>
</dbReference>
<protein>
    <submittedName>
        <fullName evidence="2">Helix-turn-helix transcriptional regulator</fullName>
    </submittedName>
</protein>
<name>A0A7K3NMP1_9BACT</name>
<dbReference type="CDD" id="cd00093">
    <property type="entry name" value="HTH_XRE"/>
    <property type="match status" value="1"/>
</dbReference>
<organism evidence="2 3">
    <name type="scientific">Desulfolutivibrio sulfodismutans</name>
    <dbReference type="NCBI Taxonomy" id="63561"/>
    <lineage>
        <taxon>Bacteria</taxon>
        <taxon>Pseudomonadati</taxon>
        <taxon>Thermodesulfobacteriota</taxon>
        <taxon>Desulfovibrionia</taxon>
        <taxon>Desulfovibrionales</taxon>
        <taxon>Desulfovibrionaceae</taxon>
        <taxon>Desulfolutivibrio</taxon>
    </lineage>
</organism>
<dbReference type="RefSeq" id="WP_163302479.1">
    <property type="nucleotide sequence ID" value="NZ_JAAGRQ010000047.1"/>
</dbReference>
<keyword evidence="3" id="KW-1185">Reference proteome</keyword>
<evidence type="ECO:0000259" key="1">
    <source>
        <dbReference type="SMART" id="SM00530"/>
    </source>
</evidence>
<dbReference type="InterPro" id="IPR001387">
    <property type="entry name" value="Cro/C1-type_HTH"/>
</dbReference>
<dbReference type="SUPFAM" id="SSF47413">
    <property type="entry name" value="lambda repressor-like DNA-binding domains"/>
    <property type="match status" value="1"/>
</dbReference>
<reference evidence="2 3" key="1">
    <citation type="submission" date="2020-02" db="EMBL/GenBank/DDBJ databases">
        <title>Comparative genomics of sulfur disproportionating microorganisms.</title>
        <authorList>
            <person name="Ward L.M."/>
            <person name="Bertran E."/>
            <person name="Johnston D.T."/>
        </authorList>
    </citation>
    <scope>NUCLEOTIDE SEQUENCE [LARGE SCALE GENOMIC DNA]</scope>
    <source>
        <strain evidence="2 3">DSM 3696</strain>
    </source>
</reference>
<evidence type="ECO:0000313" key="2">
    <source>
        <dbReference type="EMBL" id="NDY57438.1"/>
    </source>
</evidence>
<gene>
    <name evidence="2" type="ORF">G3N56_11875</name>
</gene>
<accession>A0A7K3NMP1</accession>
<comment type="caution">
    <text evidence="2">The sequence shown here is derived from an EMBL/GenBank/DDBJ whole genome shotgun (WGS) entry which is preliminary data.</text>
</comment>